<dbReference type="FunFam" id="3.30.450.40:FF:000057">
    <property type="entry name" value="Two-component system sensor molecule"/>
    <property type="match status" value="1"/>
</dbReference>
<dbReference type="SUPFAM" id="SSF55781">
    <property type="entry name" value="GAF domain-like"/>
    <property type="match status" value="1"/>
</dbReference>
<dbReference type="PATRIC" id="fig|287.1481.peg.2250"/>
<evidence type="ECO:0000313" key="8">
    <source>
        <dbReference type="Proteomes" id="UP000284767"/>
    </source>
</evidence>
<evidence type="ECO:0000313" key="5">
    <source>
        <dbReference type="EMBL" id="CRP02954.1"/>
    </source>
</evidence>
<feature type="domain" description="GGDEF" evidence="3">
    <location>
        <begin position="211"/>
        <end position="341"/>
    </location>
</feature>
<dbReference type="EMBL" id="CVVU01000203">
    <property type="protein sequence ID" value="CRP02954.1"/>
    <property type="molecule type" value="Genomic_DNA"/>
</dbReference>
<evidence type="ECO:0000313" key="6">
    <source>
        <dbReference type="EMBL" id="RPM23147.1"/>
    </source>
</evidence>
<dbReference type="Pfam" id="PF00990">
    <property type="entry name" value="GGDEF"/>
    <property type="match status" value="1"/>
</dbReference>
<dbReference type="SMART" id="SM00267">
    <property type="entry name" value="GGDEF"/>
    <property type="match status" value="1"/>
</dbReference>
<dbReference type="EMBL" id="NSNE01000001">
    <property type="protein sequence ID" value="RPM23147.1"/>
    <property type="molecule type" value="Genomic_DNA"/>
</dbReference>
<dbReference type="InterPro" id="IPR029787">
    <property type="entry name" value="Nucleotide_cyclase"/>
</dbReference>
<reference evidence="4" key="3">
    <citation type="submission" date="2015-08" db="EMBL/GenBank/DDBJ databases">
        <title>Pseudomonas aeruginosa strain CCBH4851 chromosome region.</title>
        <authorList>
            <person name="Silveira M.C."/>
            <person name="Carvalho-Assef A.P.D."/>
            <person name="Albano R.M."/>
        </authorList>
    </citation>
    <scope>NUCLEOTIDE SEQUENCE</scope>
    <source>
        <strain evidence="4">CCBH4851</strain>
    </source>
</reference>
<dbReference type="Gene3D" id="3.30.450.40">
    <property type="match status" value="1"/>
</dbReference>
<dbReference type="SMART" id="SM00065">
    <property type="entry name" value="GAF"/>
    <property type="match status" value="1"/>
</dbReference>
<evidence type="ECO:0000313" key="7">
    <source>
        <dbReference type="Proteomes" id="UP000045039"/>
    </source>
</evidence>
<dbReference type="FunFam" id="3.30.70.270:FF:000001">
    <property type="entry name" value="Diguanylate cyclase domain protein"/>
    <property type="match status" value="1"/>
</dbReference>
<reference evidence="6 8" key="5">
    <citation type="submission" date="2019-01" db="EMBL/GenBank/DDBJ databases">
        <title>The Pseudomonas aeruginosa pan-genome provides new insights on its population structure, horizontal gene transfer and pathogenicity.</title>
        <authorList>
            <person name="Freschi L."/>
            <person name="Vincent A.T."/>
            <person name="Jeukens J."/>
            <person name="Emond-Rheault J.-G."/>
            <person name="Kukavica-Ibrulj I."/>
            <person name="Dupont M.-J."/>
            <person name="Charette S.J."/>
            <person name="Boyle B."/>
            <person name="Levesque R.C."/>
        </authorList>
    </citation>
    <scope>NUCLEOTIDE SEQUENCE [LARGE SCALE GENOMIC DNA]</scope>
    <source>
        <strain evidence="6 8">PA-W36</strain>
    </source>
</reference>
<dbReference type="Proteomes" id="UP000045039">
    <property type="component" value="Unassembled WGS sequence"/>
</dbReference>
<dbReference type="RefSeq" id="WP_003114426.1">
    <property type="nucleotide sequence ID" value="NZ_AP014651.1"/>
</dbReference>
<dbReference type="Proteomes" id="UP000284767">
    <property type="component" value="Unassembled WGS sequence"/>
</dbReference>
<evidence type="ECO:0000313" key="4">
    <source>
        <dbReference type="EMBL" id="ALI59355.1"/>
    </source>
</evidence>
<reference evidence="7" key="2">
    <citation type="submission" date="2015-06" db="EMBL/GenBank/DDBJ databases">
        <authorList>
            <person name="Radhakrishnan Rajesh"/>
            <person name="Underwood Anthony"/>
            <person name="Al-Shahib Ali"/>
        </authorList>
    </citation>
    <scope>NUCLEOTIDE SEQUENCE [LARGE SCALE GENOMIC DNA]</scope>
    <source>
        <strain evidence="7">P19_London_7_VIM_2_05_10</strain>
    </source>
</reference>
<dbReference type="GO" id="GO:0005886">
    <property type="term" value="C:plasma membrane"/>
    <property type="evidence" value="ECO:0007669"/>
    <property type="project" value="UniProtKB-SubCell"/>
</dbReference>
<evidence type="ECO:0000256" key="1">
    <source>
        <dbReference type="ARBA" id="ARBA00001946"/>
    </source>
</evidence>
<dbReference type="PANTHER" id="PTHR43102">
    <property type="entry name" value="SLR1143 PROTEIN"/>
    <property type="match status" value="1"/>
</dbReference>
<comment type="subcellular location">
    <subcellularLocation>
        <location evidence="2">Cell inner membrane</location>
    </subcellularLocation>
</comment>
<name>A0A0C6F2L5_PSEAI</name>
<evidence type="ECO:0000259" key="3">
    <source>
        <dbReference type="PROSITE" id="PS50887"/>
    </source>
</evidence>
<gene>
    <name evidence="4" type="primary">ycdT</name>
    <name evidence="5" type="synonym">ycdT_2</name>
    <name evidence="4" type="ORF">CCBH4851_00656</name>
    <name evidence="6" type="ORF">IPC1295_01185</name>
    <name evidence="5" type="ORF">PAERUG_P19_London_7_VIM_2_05_10_03201</name>
</gene>
<organism evidence="4">
    <name type="scientific">Pseudomonas aeruginosa</name>
    <dbReference type="NCBI Taxonomy" id="287"/>
    <lineage>
        <taxon>Bacteria</taxon>
        <taxon>Pseudomonadati</taxon>
        <taxon>Pseudomonadota</taxon>
        <taxon>Gammaproteobacteria</taxon>
        <taxon>Pseudomonadales</taxon>
        <taxon>Pseudomonadaceae</taxon>
        <taxon>Pseudomonas</taxon>
    </lineage>
</organism>
<reference evidence="5" key="1">
    <citation type="submission" date="2015-06" db="EMBL/GenBank/DDBJ databases">
        <authorList>
            <person name="Radhakrishnan R."/>
            <person name="Underwood A."/>
            <person name="Al-Shahib A."/>
        </authorList>
    </citation>
    <scope>NUCLEOTIDE SEQUENCE</scope>
    <source>
        <strain evidence="5">P19_London_7_VIM_2_05_10</strain>
    </source>
</reference>
<dbReference type="Gene3D" id="3.30.70.270">
    <property type="match status" value="1"/>
</dbReference>
<dbReference type="InterPro" id="IPR003018">
    <property type="entry name" value="GAF"/>
</dbReference>
<accession>A0A0C6F2L5</accession>
<keyword evidence="4" id="KW-0808">Transferase</keyword>
<dbReference type="InterPro" id="IPR043128">
    <property type="entry name" value="Rev_trsase/Diguanyl_cyclase"/>
</dbReference>
<dbReference type="InterPro" id="IPR029016">
    <property type="entry name" value="GAF-like_dom_sf"/>
</dbReference>
<dbReference type="PANTHER" id="PTHR43102:SF2">
    <property type="entry name" value="GAF DOMAIN-CONTAINING PROTEIN"/>
    <property type="match status" value="1"/>
</dbReference>
<dbReference type="PROSITE" id="PS50887">
    <property type="entry name" value="GGDEF"/>
    <property type="match status" value="1"/>
</dbReference>
<keyword evidence="4" id="KW-0548">Nucleotidyltransferase</keyword>
<dbReference type="EC" id="2.7.7.65" evidence="4 5"/>
<dbReference type="GO" id="GO:0052621">
    <property type="term" value="F:diguanylate cyclase activity"/>
    <property type="evidence" value="ECO:0007669"/>
    <property type="project" value="UniProtKB-EC"/>
</dbReference>
<dbReference type="AlphaFoldDB" id="A0A0C6F2L5"/>
<protein>
    <submittedName>
        <fullName evidence="4 5">Diguanylate cyclase YcdT</fullName>
        <ecNumber evidence="4 5">2.7.7.65</ecNumber>
    </submittedName>
    <submittedName>
        <fullName evidence="6">Sensor domain-containing diguanylate cyclase</fullName>
    </submittedName>
</protein>
<dbReference type="SUPFAM" id="SSF55073">
    <property type="entry name" value="Nucleotide cyclase"/>
    <property type="match status" value="1"/>
</dbReference>
<comment type="cofactor">
    <cofactor evidence="1">
        <name>Mg(2+)</name>
        <dbReference type="ChEBI" id="CHEBI:18420"/>
    </cofactor>
</comment>
<dbReference type="InterPro" id="IPR000160">
    <property type="entry name" value="GGDEF_dom"/>
</dbReference>
<dbReference type="CDD" id="cd01949">
    <property type="entry name" value="GGDEF"/>
    <property type="match status" value="1"/>
</dbReference>
<sequence length="341" mass="38032">MLACPLPPDEALRQQALDDMALVDTPAEHYLDALVELARETFGVKTVLISLIDHDRQWFKARIGLDAEQTPRDLSFCGHAILASEPLMVTDASRDPRFHDNPLVTGPPFIRFYAGEPLHASNGQAIGTLCLIDPSPRLLDLREGRQLNRLSILAEGYLQLRSLTEHTRFLRQEIDREQRKSLLDPLTQLWNRAGFHALHQHELELARASDQRIGIIYSDIDHFKRINDTLGHRAGDSVLREAASRLRAALRPEDLLARFGGEEFVAMVRVRETTELTMIANRIRELMEATPIDCAGTSVPVTISAGCTLAGSGEEPERALARADAALYDAKRAGRNRVVSV</sequence>
<dbReference type="EMBL" id="KT454971">
    <property type="protein sequence ID" value="ALI59355.1"/>
    <property type="molecule type" value="Genomic_DNA"/>
</dbReference>
<evidence type="ECO:0000256" key="2">
    <source>
        <dbReference type="ARBA" id="ARBA00004533"/>
    </source>
</evidence>
<reference evidence="6 8" key="4">
    <citation type="submission" date="2017-08" db="EMBL/GenBank/DDBJ databases">
        <authorList>
            <person name="Feschi L."/>
            <person name="Jeukens J."/>
            <person name="Emond-Rheault J.-G."/>
            <person name="Kukavica-Ibrulj I."/>
            <person name="Boyle B."/>
            <person name="Levesque R.C."/>
        </authorList>
    </citation>
    <scope>NUCLEOTIDE SEQUENCE [LARGE SCALE GENOMIC DNA]</scope>
    <source>
        <strain evidence="6 8">PA-W36</strain>
    </source>
</reference>
<dbReference type="NCBIfam" id="TIGR00254">
    <property type="entry name" value="GGDEF"/>
    <property type="match status" value="1"/>
</dbReference>
<dbReference type="Pfam" id="PF01590">
    <property type="entry name" value="GAF"/>
    <property type="match status" value="1"/>
</dbReference>
<dbReference type="SMR" id="A0A0C6F2L5"/>
<proteinExistence type="predicted"/>